<evidence type="ECO:0000313" key="11">
    <source>
        <dbReference type="Proteomes" id="UP000516656"/>
    </source>
</evidence>
<keyword evidence="6 8" id="KW-0057">Aromatic amino acid biosynthesis</keyword>
<gene>
    <name evidence="10" type="ORF">IC627_22495</name>
</gene>
<keyword evidence="5 8" id="KW-0808">Transferase</keyword>
<evidence type="ECO:0000256" key="5">
    <source>
        <dbReference type="ARBA" id="ARBA00022679"/>
    </source>
</evidence>
<comment type="similarity">
    <text evidence="3 8">Belongs to the class-I DAHP synthase family.</text>
</comment>
<feature type="domain" description="DAHP synthetase I/KDSA" evidence="9">
    <location>
        <begin position="40"/>
        <end position="334"/>
    </location>
</feature>
<geneLocation type="plasmid" evidence="10 11">
    <name>pPHDP70</name>
</geneLocation>
<dbReference type="InterPro" id="IPR006218">
    <property type="entry name" value="DAHP1/KDSA"/>
</dbReference>
<evidence type="ECO:0000256" key="7">
    <source>
        <dbReference type="ARBA" id="ARBA00047508"/>
    </source>
</evidence>
<dbReference type="RefSeq" id="WP_044179429.1">
    <property type="nucleotide sequence ID" value="NZ_SRHD01000010.1"/>
</dbReference>
<dbReference type="Gene3D" id="3.20.20.70">
    <property type="entry name" value="Aldolase class I"/>
    <property type="match status" value="1"/>
</dbReference>
<dbReference type="InterPro" id="IPR006219">
    <property type="entry name" value="DAHP_synth_1"/>
</dbReference>
<evidence type="ECO:0000256" key="8">
    <source>
        <dbReference type="PIRNR" id="PIRNR001361"/>
    </source>
</evidence>
<dbReference type="GO" id="GO:0005737">
    <property type="term" value="C:cytoplasm"/>
    <property type="evidence" value="ECO:0007669"/>
    <property type="project" value="TreeGrafter"/>
</dbReference>
<dbReference type="EC" id="2.5.1.54" evidence="8"/>
<evidence type="ECO:0000256" key="1">
    <source>
        <dbReference type="ARBA" id="ARBA00003726"/>
    </source>
</evidence>
<evidence type="ECO:0000256" key="4">
    <source>
        <dbReference type="ARBA" id="ARBA00022605"/>
    </source>
</evidence>
<evidence type="ECO:0000256" key="2">
    <source>
        <dbReference type="ARBA" id="ARBA00004688"/>
    </source>
</evidence>
<name>A0A1Q9GSW9_PHODP</name>
<accession>A0A1Q9GSW9</accession>
<proteinExistence type="inferred from homology"/>
<protein>
    <recommendedName>
        <fullName evidence="8">Phospho-2-dehydro-3-deoxyheptonate aldolase</fullName>
        <ecNumber evidence="8">2.5.1.54</ecNumber>
    </recommendedName>
</protein>
<evidence type="ECO:0000313" key="10">
    <source>
        <dbReference type="EMBL" id="QOD59054.1"/>
    </source>
</evidence>
<dbReference type="EMBL" id="CP061857">
    <property type="protein sequence ID" value="QOD59054.1"/>
    <property type="molecule type" value="Genomic_DNA"/>
</dbReference>
<evidence type="ECO:0000259" key="9">
    <source>
        <dbReference type="Pfam" id="PF00793"/>
    </source>
</evidence>
<evidence type="ECO:0000256" key="3">
    <source>
        <dbReference type="ARBA" id="ARBA00007985"/>
    </source>
</evidence>
<organism evidence="10 11">
    <name type="scientific">Photobacterium damsela subsp. piscicida</name>
    <name type="common">Pasteurella piscicida</name>
    <dbReference type="NCBI Taxonomy" id="38294"/>
    <lineage>
        <taxon>Bacteria</taxon>
        <taxon>Pseudomonadati</taxon>
        <taxon>Pseudomonadota</taxon>
        <taxon>Gammaproteobacteria</taxon>
        <taxon>Vibrionales</taxon>
        <taxon>Vibrionaceae</taxon>
        <taxon>Photobacterium</taxon>
    </lineage>
</organism>
<dbReference type="NCBIfam" id="TIGR00034">
    <property type="entry name" value="aroFGH"/>
    <property type="match status" value="1"/>
</dbReference>
<dbReference type="GO" id="GO:0008652">
    <property type="term" value="P:amino acid biosynthetic process"/>
    <property type="evidence" value="ECO:0007669"/>
    <property type="project" value="UniProtKB-KW"/>
</dbReference>
<dbReference type="Pfam" id="PF00793">
    <property type="entry name" value="DAHP_synth_1"/>
    <property type="match status" value="1"/>
</dbReference>
<dbReference type="GO" id="GO:0009423">
    <property type="term" value="P:chorismate biosynthetic process"/>
    <property type="evidence" value="ECO:0007669"/>
    <property type="project" value="UniProtKB-UniPathway"/>
</dbReference>
<dbReference type="SUPFAM" id="SSF51569">
    <property type="entry name" value="Aldolase"/>
    <property type="match status" value="1"/>
</dbReference>
<dbReference type="PIRSF" id="PIRSF001361">
    <property type="entry name" value="DAHP_synthase"/>
    <property type="match status" value="1"/>
</dbReference>
<evidence type="ECO:0000256" key="6">
    <source>
        <dbReference type="ARBA" id="ARBA00023141"/>
    </source>
</evidence>
<dbReference type="PANTHER" id="PTHR21225:SF6">
    <property type="entry name" value="PHOSPHO-2-DEHYDRO-3-DEOXYHEPTONATE ALDOLASE, TRP-SENSITIVE"/>
    <property type="match status" value="1"/>
</dbReference>
<comment type="function">
    <text evidence="1 8">Stereospecific condensation of phosphoenolpyruvate (PEP) and D-erythrose-4-phosphate (E4P) giving rise to 3-deoxy-D-arabino-heptulosonate-7-phosphate (DAHP).</text>
</comment>
<dbReference type="NCBIfam" id="NF009395">
    <property type="entry name" value="PRK12755.1"/>
    <property type="match status" value="1"/>
</dbReference>
<dbReference type="InterPro" id="IPR013785">
    <property type="entry name" value="Aldolase_TIM"/>
</dbReference>
<dbReference type="UniPathway" id="UPA00053">
    <property type="reaction ID" value="UER00084"/>
</dbReference>
<dbReference type="AlphaFoldDB" id="A0A1Q9GSW9"/>
<keyword evidence="10" id="KW-0614">Plasmid</keyword>
<comment type="pathway">
    <text evidence="2 8">Metabolic intermediate biosynthesis; chorismate biosynthesis; chorismate from D-erythrose 4-phosphate and phosphoenolpyruvate: step 1/7.</text>
</comment>
<dbReference type="Proteomes" id="UP000516656">
    <property type="component" value="Plasmid pPHDP70"/>
</dbReference>
<dbReference type="GO" id="GO:0003849">
    <property type="term" value="F:3-deoxy-7-phosphoheptulonate synthase activity"/>
    <property type="evidence" value="ECO:0007669"/>
    <property type="project" value="UniProtKB-EC"/>
</dbReference>
<dbReference type="GO" id="GO:0009073">
    <property type="term" value="P:aromatic amino acid family biosynthetic process"/>
    <property type="evidence" value="ECO:0007669"/>
    <property type="project" value="UniProtKB-KW"/>
</dbReference>
<comment type="catalytic activity">
    <reaction evidence="7 8">
        <text>D-erythrose 4-phosphate + phosphoenolpyruvate + H2O = 7-phospho-2-dehydro-3-deoxy-D-arabino-heptonate + phosphate</text>
        <dbReference type="Rhea" id="RHEA:14717"/>
        <dbReference type="ChEBI" id="CHEBI:15377"/>
        <dbReference type="ChEBI" id="CHEBI:16897"/>
        <dbReference type="ChEBI" id="CHEBI:43474"/>
        <dbReference type="ChEBI" id="CHEBI:58394"/>
        <dbReference type="ChEBI" id="CHEBI:58702"/>
        <dbReference type="EC" id="2.5.1.54"/>
    </reaction>
</comment>
<keyword evidence="4 8" id="KW-0028">Amino-acid biosynthesis</keyword>
<sequence>MLSRIFHATSFTSLPSFKETHSDSPLGDKQRFFVEQQRKQIKRILLGQDPRLLVIIGPCSIHDPIAALDYARKLAAIQHEFADTLKIVMRTYFEKPRTRFGWKGFGIDPDLNGQHNIAKGITLTRQLLNSILELHVPTATEFLDPNFAPYLADMICWGAIGARTTESQPHRQLVSALHCAVGFKNSTNGNIDHAIDAIHASRMPQSLIQSNSEGCHVVIHSPGNQYGHLILRGGDSPNYTQPHVQAAAFALKRNDLAAKLIVDFSHGNSQKTAHNQLNVASDIAAQIQAGDDKIVGIMCESFLQGGQQPSDQRPLNYGQSITDECLGWQDSVDLLRILHRACIEKCKRHRPIIA</sequence>
<reference evidence="10 11" key="1">
    <citation type="submission" date="2020-09" db="EMBL/GenBank/DDBJ databases">
        <title>Complete, closed and curated genome sequences of Photobacterium damselae subsp. piscicida isolates from Australia indicate localised evolution and additional plasmid-borne pathogenicity mechanisms.</title>
        <authorList>
            <person name="Baseggio L."/>
            <person name="Silayeva O."/>
            <person name="Buller N."/>
            <person name="Landos M."/>
            <person name="Engelstaedter J."/>
            <person name="Barnes A.C."/>
        </authorList>
    </citation>
    <scope>NUCLEOTIDE SEQUENCE [LARGE SCALE GENOMIC DNA]</scope>
    <source>
        <strain evidence="10 11">AS-16-0540-1</strain>
        <plasmid evidence="10 11">pPHDP70</plasmid>
    </source>
</reference>
<dbReference type="PANTHER" id="PTHR21225">
    <property type="entry name" value="PHOSPHO-2-DEHYDRO-3-DEOXYHEPTONATE ALDOLASE DAHP SYNTHETASE"/>
    <property type="match status" value="1"/>
</dbReference>